<dbReference type="Proteomes" id="UP000176645">
    <property type="component" value="Unassembled WGS sequence"/>
</dbReference>
<feature type="region of interest" description="Disordered" evidence="1">
    <location>
        <begin position="1"/>
        <end position="20"/>
    </location>
</feature>
<comment type="caution">
    <text evidence="2">The sequence shown here is derived from an EMBL/GenBank/DDBJ whole genome shotgun (WGS) entry which is preliminary data.</text>
</comment>
<organism evidence="2 3">
    <name type="scientific">Candidatus Woykebacteria bacterium RBG_19FT_COMBO_43_10</name>
    <dbReference type="NCBI Taxonomy" id="1802598"/>
    <lineage>
        <taxon>Bacteria</taxon>
        <taxon>Candidatus Woykeibacteriota</taxon>
    </lineage>
</organism>
<evidence type="ECO:0000256" key="1">
    <source>
        <dbReference type="SAM" id="MobiDB-lite"/>
    </source>
</evidence>
<sequence length="95" mass="11387">MEQLKNILERAMGRKGSPRAKHEFQEYGIWLSEQLHDKRHKALYIKLAKEKPRSRLETARIFSIDYPTKSVNRGRLFMWKLVELDKESRKTSKKT</sequence>
<evidence type="ECO:0000313" key="3">
    <source>
        <dbReference type="Proteomes" id="UP000176645"/>
    </source>
</evidence>
<accession>A0A1G1WGP5</accession>
<reference evidence="2 3" key="1">
    <citation type="journal article" date="2016" name="Nat. Commun.">
        <title>Thousands of microbial genomes shed light on interconnected biogeochemical processes in an aquifer system.</title>
        <authorList>
            <person name="Anantharaman K."/>
            <person name="Brown C.T."/>
            <person name="Hug L.A."/>
            <person name="Sharon I."/>
            <person name="Castelle C.J."/>
            <person name="Probst A.J."/>
            <person name="Thomas B.C."/>
            <person name="Singh A."/>
            <person name="Wilkins M.J."/>
            <person name="Karaoz U."/>
            <person name="Brodie E.L."/>
            <person name="Williams K.H."/>
            <person name="Hubbard S.S."/>
            <person name="Banfield J.F."/>
        </authorList>
    </citation>
    <scope>NUCLEOTIDE SEQUENCE [LARGE SCALE GENOMIC DNA]</scope>
</reference>
<protein>
    <submittedName>
        <fullName evidence="2">Uncharacterized protein</fullName>
    </submittedName>
</protein>
<gene>
    <name evidence="2" type="ORF">A2Z42_04640</name>
</gene>
<dbReference type="AlphaFoldDB" id="A0A1G1WGP5"/>
<dbReference type="EMBL" id="MHCU01000070">
    <property type="protein sequence ID" value="OGY26417.1"/>
    <property type="molecule type" value="Genomic_DNA"/>
</dbReference>
<name>A0A1G1WGP5_9BACT</name>
<evidence type="ECO:0000313" key="2">
    <source>
        <dbReference type="EMBL" id="OGY26417.1"/>
    </source>
</evidence>
<proteinExistence type="predicted"/>